<gene>
    <name evidence="1" type="ORF">MSG28_007312</name>
</gene>
<evidence type="ECO:0000313" key="1">
    <source>
        <dbReference type="EMBL" id="KAI8428545.1"/>
    </source>
</evidence>
<proteinExistence type="predicted"/>
<keyword evidence="2" id="KW-1185">Reference proteome</keyword>
<comment type="caution">
    <text evidence="1">The sequence shown here is derived from an EMBL/GenBank/DDBJ whole genome shotgun (WGS) entry which is preliminary data.</text>
</comment>
<reference evidence="1 2" key="1">
    <citation type="journal article" date="2022" name="Genome Biol. Evol.">
        <title>The Spruce Budworm Genome: Reconstructing the Evolutionary History of Antifreeze Proteins.</title>
        <authorList>
            <person name="Beliveau C."/>
            <person name="Gagne P."/>
            <person name="Picq S."/>
            <person name="Vernygora O."/>
            <person name="Keeling C.I."/>
            <person name="Pinkney K."/>
            <person name="Doucet D."/>
            <person name="Wen F."/>
            <person name="Johnston J.S."/>
            <person name="Maaroufi H."/>
            <person name="Boyle B."/>
            <person name="Laroche J."/>
            <person name="Dewar K."/>
            <person name="Juretic N."/>
            <person name="Blackburn G."/>
            <person name="Nisole A."/>
            <person name="Brunet B."/>
            <person name="Brandao M."/>
            <person name="Lumley L."/>
            <person name="Duan J."/>
            <person name="Quan G."/>
            <person name="Lucarotti C.J."/>
            <person name="Roe A.D."/>
            <person name="Sperling F.A.H."/>
            <person name="Levesque R.C."/>
            <person name="Cusson M."/>
        </authorList>
    </citation>
    <scope>NUCLEOTIDE SEQUENCE [LARGE SCALE GENOMIC DNA]</scope>
    <source>
        <strain evidence="1">Glfc:IPQL:Cfum</strain>
    </source>
</reference>
<protein>
    <submittedName>
        <fullName evidence="1">Uncharacterized protein</fullName>
    </submittedName>
</protein>
<evidence type="ECO:0000313" key="2">
    <source>
        <dbReference type="Proteomes" id="UP001064048"/>
    </source>
</evidence>
<dbReference type="Proteomes" id="UP001064048">
    <property type="component" value="Chromosome 12"/>
</dbReference>
<accession>A0ACC0JX31</accession>
<dbReference type="EMBL" id="CM046112">
    <property type="protein sequence ID" value="KAI8428545.1"/>
    <property type="molecule type" value="Genomic_DNA"/>
</dbReference>
<organism evidence="1 2">
    <name type="scientific">Choristoneura fumiferana</name>
    <name type="common">Spruce budworm moth</name>
    <name type="synonym">Archips fumiferana</name>
    <dbReference type="NCBI Taxonomy" id="7141"/>
    <lineage>
        <taxon>Eukaryota</taxon>
        <taxon>Metazoa</taxon>
        <taxon>Ecdysozoa</taxon>
        <taxon>Arthropoda</taxon>
        <taxon>Hexapoda</taxon>
        <taxon>Insecta</taxon>
        <taxon>Pterygota</taxon>
        <taxon>Neoptera</taxon>
        <taxon>Endopterygota</taxon>
        <taxon>Lepidoptera</taxon>
        <taxon>Glossata</taxon>
        <taxon>Ditrysia</taxon>
        <taxon>Tortricoidea</taxon>
        <taxon>Tortricidae</taxon>
        <taxon>Tortricinae</taxon>
        <taxon>Choristoneura</taxon>
    </lineage>
</organism>
<sequence length="1055" mass="118808">MHRARVVFNISNKLGNTERFASWLLNKSQTAAVTVNANRLKSSTAAEPFLNGSSSAYVETMYNSWLSDPNSVHASWDAFFRNASAGAQPGAAYTSPPNLAPYSKNEVPLTALVPASGGMPSISAGSPINEKIIDDHLAVQAIIRSYQARGHLAADVDPLGITTANLPQLGMRAPRSELIMRKYFNFDEADMDRVFKLPSTTFIGEKEKALPLREILYRLEQAYCNNIGIEFMFINSLEQCNWIRQRMEPPGVTKMSPEQKRLMLARLTRSAGFENFLAKKWSSEKRFGLEGCEILIPAMKQVIDVSTKLGVESIIMGMPHRGRLNVLANVCRKPLHQLFTQFAGLEAEDDGSGDVKYHLGTYIERLNRVTNKNIRLAVCANPSHLEAVDPVVQGKTRAEQFYRGDNEGKKVMSILLHGDAAFAGQGVVFETMHLSDLPAYTTHGTIHIVANNQIGFTTDPRHSRSSAYCTDVARVVNAPIFHVNGDNPEAVMHVCNVAAEWRATFHKDVVIDIVSYRRNGHNEVDEPMFTQPLMYQKIRKTKPAEGVVTADEVKDVKDKYVKICEDAYSQAKQETHIKYKDWLDSPWSGFFEGKDPLKTLVHIGKRFSAPPPNAAEFEIHKGLLRILKSRMEMVENRTVDWALAEAMAFGSLLKEGIHVRLSGEDVERGTFSHRHHVLHHQKVDKATYCALAHLYPDQAPYTVCNSSLSEYGHGQAKWVRQSGIVLLQPHGMEGMIALPFRKPLIIMTPKSLLRHPECKSSFDEMKEGTNFRRVIPEEGAASENPANVKKLAFCTGRVYYDLIKERRERGLEKDIAIVRNAFLINLAVSIKDSLYPKDLKQRALVNQKMFFNSSILFPRLRNISMVKLYKLNGSPPARACMMACDLFNVPAEMVDCNILTGEHMTPDFLKKNPLHTIPVLEDGDLIIHDSHAILMYLADVYGKQDSLYPKDLKQRALVNQKMFFNSSILFPRLRNITYPLFIEGAKPTEKLYKAIDEAYGFLEEFLSRNKYLAGNNMTIADIAAYATSILKLRLGTKRWQNNLSLRSRMQLVIKN</sequence>
<name>A0ACC0JX31_CHOFU</name>